<evidence type="ECO:0000313" key="3">
    <source>
        <dbReference type="Proteomes" id="UP000642070"/>
    </source>
</evidence>
<dbReference type="Proteomes" id="UP000642070">
    <property type="component" value="Unassembled WGS sequence"/>
</dbReference>
<sequence length="71" mass="6914">MPLGAGEPLDPVPVGTDRDDGGAVGRIGGGVEHGLQIGAGTGHEHDKPNGHHETVSTGSALLSAGLPDITG</sequence>
<accession>A0A917TCK7</accession>
<reference evidence="2" key="1">
    <citation type="journal article" date="2014" name="Int. J. Syst. Evol. Microbiol.">
        <title>Complete genome sequence of Corynebacterium casei LMG S-19264T (=DSM 44701T), isolated from a smear-ripened cheese.</title>
        <authorList>
            <consortium name="US DOE Joint Genome Institute (JGI-PGF)"/>
            <person name="Walter F."/>
            <person name="Albersmeier A."/>
            <person name="Kalinowski J."/>
            <person name="Ruckert C."/>
        </authorList>
    </citation>
    <scope>NUCLEOTIDE SEQUENCE</scope>
    <source>
        <strain evidence="2">JCM 19831</strain>
    </source>
</reference>
<name>A0A917TCK7_9ACTN</name>
<gene>
    <name evidence="2" type="ORF">GCM10007977_018270</name>
</gene>
<dbReference type="AlphaFoldDB" id="A0A917TCK7"/>
<proteinExistence type="predicted"/>
<feature type="region of interest" description="Disordered" evidence="1">
    <location>
        <begin position="1"/>
        <end position="71"/>
    </location>
</feature>
<feature type="compositionally biased region" description="Basic and acidic residues" evidence="1">
    <location>
        <begin position="42"/>
        <end position="54"/>
    </location>
</feature>
<protein>
    <submittedName>
        <fullName evidence="2">Uncharacterized protein</fullName>
    </submittedName>
</protein>
<comment type="caution">
    <text evidence="2">The sequence shown here is derived from an EMBL/GenBank/DDBJ whole genome shotgun (WGS) entry which is preliminary data.</text>
</comment>
<keyword evidence="3" id="KW-1185">Reference proteome</keyword>
<feature type="compositionally biased region" description="Gly residues" evidence="1">
    <location>
        <begin position="22"/>
        <end position="41"/>
    </location>
</feature>
<dbReference type="EMBL" id="BMPI01000007">
    <property type="protein sequence ID" value="GGM17405.1"/>
    <property type="molecule type" value="Genomic_DNA"/>
</dbReference>
<organism evidence="2 3">
    <name type="scientific">Dactylosporangium sucinum</name>
    <dbReference type="NCBI Taxonomy" id="1424081"/>
    <lineage>
        <taxon>Bacteria</taxon>
        <taxon>Bacillati</taxon>
        <taxon>Actinomycetota</taxon>
        <taxon>Actinomycetes</taxon>
        <taxon>Micromonosporales</taxon>
        <taxon>Micromonosporaceae</taxon>
        <taxon>Dactylosporangium</taxon>
    </lineage>
</organism>
<evidence type="ECO:0000313" key="2">
    <source>
        <dbReference type="EMBL" id="GGM17405.1"/>
    </source>
</evidence>
<reference evidence="2" key="2">
    <citation type="submission" date="2020-09" db="EMBL/GenBank/DDBJ databases">
        <authorList>
            <person name="Sun Q."/>
            <person name="Ohkuma M."/>
        </authorList>
    </citation>
    <scope>NUCLEOTIDE SEQUENCE</scope>
    <source>
        <strain evidence="2">JCM 19831</strain>
    </source>
</reference>
<evidence type="ECO:0000256" key="1">
    <source>
        <dbReference type="SAM" id="MobiDB-lite"/>
    </source>
</evidence>